<comment type="subcellular location">
    <subcellularLocation>
        <location evidence="1">Membrane</location>
    </subcellularLocation>
</comment>
<sequence length="526" mass="60096">MKYIIEKINFPILRSDYVCQHCECNTKIRKVMAYLLNVSITEVLIGITVGLICWLWMRSRRPADFPPGPIPLPLIGNVHQLSGGNIVKAFRRLRKEYGDIFSLSLGSSWVIVVNGADDLRELLLKRGDSISDRPNIFILKLRDNHGIIASNGTTWRQQRTFAHLKLRDFGFGRRSFESRISEEVDIFLKYLEDLKGKPFDVSEKLNISVSNNVMSIIIGRRFDYDDPKFKYFIGLLTANFKNAALAGPLYFFPILAKLPGDMFGAKKIVDISVKLRQFYRDEIAEHKASFDENNIRDFTDAYLKEIALHKNEKDTTFTEKQLMWLISDFFTAGTETTSTTLRWAMVFLLNNPKVQTKMRKEIEDVIGSGRPPQLSDQKNLNYCVAVIHEVLRLGNISPTSLPHSVSEDVFYKGYKIPKGAIVMPMLDSVLSDESNFTNSHEFIPERFIDNDGNLVDLDKVIAFSIGKRNCTGESLARMELFLYLTSLIQRFELVPPEGEDPPTLEGFYGTTHSPLPFTLRVLSRHK</sequence>
<evidence type="ECO:0000313" key="9">
    <source>
        <dbReference type="EMBL" id="VDI12350.1"/>
    </source>
</evidence>
<dbReference type="PANTHER" id="PTHR24300:SF375">
    <property type="entry name" value="CYTOCHROME P450 FAMILY"/>
    <property type="match status" value="1"/>
</dbReference>
<evidence type="ECO:0000256" key="5">
    <source>
        <dbReference type="ARBA" id="ARBA00023004"/>
    </source>
</evidence>
<keyword evidence="7" id="KW-0349">Heme</keyword>
<evidence type="ECO:0000256" key="8">
    <source>
        <dbReference type="SAM" id="Phobius"/>
    </source>
</evidence>
<dbReference type="Proteomes" id="UP000596742">
    <property type="component" value="Unassembled WGS sequence"/>
</dbReference>
<keyword evidence="4 9" id="KW-0560">Oxidoreductase</keyword>
<evidence type="ECO:0000256" key="1">
    <source>
        <dbReference type="ARBA" id="ARBA00004370"/>
    </source>
</evidence>
<keyword evidence="3 7" id="KW-0479">Metal-binding</keyword>
<dbReference type="AlphaFoldDB" id="A0A8B6D1X4"/>
<protein>
    <submittedName>
        <fullName evidence="9">Cytochrome P450, family 2, subfamily J</fullName>
        <ecNumber evidence="9">1.14.14.1</ecNumber>
    </submittedName>
</protein>
<comment type="similarity">
    <text evidence="2">Belongs to the cytochrome P450 family.</text>
</comment>
<dbReference type="GO" id="GO:0006805">
    <property type="term" value="P:xenobiotic metabolic process"/>
    <property type="evidence" value="ECO:0007669"/>
    <property type="project" value="TreeGrafter"/>
</dbReference>
<keyword evidence="5 7" id="KW-0408">Iron</keyword>
<dbReference type="PRINTS" id="PR00385">
    <property type="entry name" value="P450"/>
</dbReference>
<evidence type="ECO:0000256" key="7">
    <source>
        <dbReference type="PIRSR" id="PIRSR602401-1"/>
    </source>
</evidence>
<accession>A0A8B6D1X4</accession>
<comment type="caution">
    <text evidence="9">The sequence shown here is derived from an EMBL/GenBank/DDBJ whole genome shotgun (WGS) entry which is preliminary data.</text>
</comment>
<dbReference type="EC" id="1.14.14.1" evidence="9"/>
<keyword evidence="8" id="KW-0812">Transmembrane</keyword>
<keyword evidence="8" id="KW-1133">Transmembrane helix</keyword>
<feature type="binding site" description="axial binding residue" evidence="7">
    <location>
        <position position="470"/>
    </location>
    <ligand>
        <name>heme</name>
        <dbReference type="ChEBI" id="CHEBI:30413"/>
    </ligand>
    <ligandPart>
        <name>Fe</name>
        <dbReference type="ChEBI" id="CHEBI:18248"/>
    </ligandPart>
</feature>
<dbReference type="SUPFAM" id="SSF48264">
    <property type="entry name" value="Cytochrome P450"/>
    <property type="match status" value="1"/>
</dbReference>
<evidence type="ECO:0000313" key="10">
    <source>
        <dbReference type="Proteomes" id="UP000596742"/>
    </source>
</evidence>
<dbReference type="InterPro" id="IPR036396">
    <property type="entry name" value="Cyt_P450_sf"/>
</dbReference>
<reference evidence="9" key="1">
    <citation type="submission" date="2018-11" db="EMBL/GenBank/DDBJ databases">
        <authorList>
            <person name="Alioto T."/>
            <person name="Alioto T."/>
        </authorList>
    </citation>
    <scope>NUCLEOTIDE SEQUENCE</scope>
</reference>
<dbReference type="Gene3D" id="1.10.630.10">
    <property type="entry name" value="Cytochrome P450"/>
    <property type="match status" value="1"/>
</dbReference>
<keyword evidence="6 8" id="KW-0472">Membrane</keyword>
<name>A0A8B6D1X4_MYTGA</name>
<gene>
    <name evidence="9" type="ORF">MGAL_10B076874</name>
</gene>
<dbReference type="GO" id="GO:0016020">
    <property type="term" value="C:membrane"/>
    <property type="evidence" value="ECO:0007669"/>
    <property type="project" value="UniProtKB-SubCell"/>
</dbReference>
<dbReference type="FunFam" id="1.10.630.10:FF:000004">
    <property type="entry name" value="cytochrome P450 2D15 isoform X1"/>
    <property type="match status" value="1"/>
</dbReference>
<organism evidence="9 10">
    <name type="scientific">Mytilus galloprovincialis</name>
    <name type="common">Mediterranean mussel</name>
    <dbReference type="NCBI Taxonomy" id="29158"/>
    <lineage>
        <taxon>Eukaryota</taxon>
        <taxon>Metazoa</taxon>
        <taxon>Spiralia</taxon>
        <taxon>Lophotrochozoa</taxon>
        <taxon>Mollusca</taxon>
        <taxon>Bivalvia</taxon>
        <taxon>Autobranchia</taxon>
        <taxon>Pteriomorphia</taxon>
        <taxon>Mytilida</taxon>
        <taxon>Mytiloidea</taxon>
        <taxon>Mytilidae</taxon>
        <taxon>Mytilinae</taxon>
        <taxon>Mytilus</taxon>
    </lineage>
</organism>
<dbReference type="InterPro" id="IPR002401">
    <property type="entry name" value="Cyt_P450_E_grp-I"/>
</dbReference>
<dbReference type="OrthoDB" id="6081913at2759"/>
<dbReference type="InterPro" id="IPR050182">
    <property type="entry name" value="Cytochrome_P450_fam2"/>
</dbReference>
<dbReference type="EMBL" id="UYJE01002618">
    <property type="protein sequence ID" value="VDI12350.1"/>
    <property type="molecule type" value="Genomic_DNA"/>
</dbReference>
<keyword evidence="10" id="KW-1185">Reference proteome</keyword>
<dbReference type="GO" id="GO:0006082">
    <property type="term" value="P:organic acid metabolic process"/>
    <property type="evidence" value="ECO:0007669"/>
    <property type="project" value="TreeGrafter"/>
</dbReference>
<evidence type="ECO:0000256" key="2">
    <source>
        <dbReference type="ARBA" id="ARBA00010617"/>
    </source>
</evidence>
<proteinExistence type="inferred from homology"/>
<feature type="transmembrane region" description="Helical" evidence="8">
    <location>
        <begin position="34"/>
        <end position="57"/>
    </location>
</feature>
<evidence type="ECO:0000256" key="3">
    <source>
        <dbReference type="ARBA" id="ARBA00022723"/>
    </source>
</evidence>
<dbReference type="GO" id="GO:0005737">
    <property type="term" value="C:cytoplasm"/>
    <property type="evidence" value="ECO:0007669"/>
    <property type="project" value="TreeGrafter"/>
</dbReference>
<evidence type="ECO:0000256" key="4">
    <source>
        <dbReference type="ARBA" id="ARBA00023002"/>
    </source>
</evidence>
<dbReference type="GO" id="GO:0005506">
    <property type="term" value="F:iron ion binding"/>
    <property type="evidence" value="ECO:0007669"/>
    <property type="project" value="InterPro"/>
</dbReference>
<dbReference type="PANTHER" id="PTHR24300">
    <property type="entry name" value="CYTOCHROME P450 508A4-RELATED"/>
    <property type="match status" value="1"/>
</dbReference>
<dbReference type="GO" id="GO:0016712">
    <property type="term" value="F:oxidoreductase activity, acting on paired donors, with incorporation or reduction of molecular oxygen, reduced flavin or flavoprotein as one donor, and incorporation of one atom of oxygen"/>
    <property type="evidence" value="ECO:0007669"/>
    <property type="project" value="UniProtKB-EC"/>
</dbReference>
<dbReference type="PRINTS" id="PR00463">
    <property type="entry name" value="EP450I"/>
</dbReference>
<evidence type="ECO:0000256" key="6">
    <source>
        <dbReference type="ARBA" id="ARBA00023136"/>
    </source>
</evidence>
<comment type="cofactor">
    <cofactor evidence="7">
        <name>heme</name>
        <dbReference type="ChEBI" id="CHEBI:30413"/>
    </cofactor>
</comment>
<dbReference type="Pfam" id="PF00067">
    <property type="entry name" value="p450"/>
    <property type="match status" value="1"/>
</dbReference>
<dbReference type="GO" id="GO:0020037">
    <property type="term" value="F:heme binding"/>
    <property type="evidence" value="ECO:0007669"/>
    <property type="project" value="InterPro"/>
</dbReference>
<dbReference type="InterPro" id="IPR001128">
    <property type="entry name" value="Cyt_P450"/>
</dbReference>